<evidence type="ECO:0000313" key="1">
    <source>
        <dbReference type="EMBL" id="KAG2578890.1"/>
    </source>
</evidence>
<dbReference type="EMBL" id="CM029048">
    <property type="protein sequence ID" value="KAG2578890.1"/>
    <property type="molecule type" value="Genomic_DNA"/>
</dbReference>
<organism evidence="1 2">
    <name type="scientific">Panicum virgatum</name>
    <name type="common">Blackwell switchgrass</name>
    <dbReference type="NCBI Taxonomy" id="38727"/>
    <lineage>
        <taxon>Eukaryota</taxon>
        <taxon>Viridiplantae</taxon>
        <taxon>Streptophyta</taxon>
        <taxon>Embryophyta</taxon>
        <taxon>Tracheophyta</taxon>
        <taxon>Spermatophyta</taxon>
        <taxon>Magnoliopsida</taxon>
        <taxon>Liliopsida</taxon>
        <taxon>Poales</taxon>
        <taxon>Poaceae</taxon>
        <taxon>PACMAD clade</taxon>
        <taxon>Panicoideae</taxon>
        <taxon>Panicodae</taxon>
        <taxon>Paniceae</taxon>
        <taxon>Panicinae</taxon>
        <taxon>Panicum</taxon>
        <taxon>Panicum sect. Hiantes</taxon>
    </lineage>
</organism>
<name>A0A8T0R0V8_PANVG</name>
<accession>A0A8T0R0V8</accession>
<dbReference type="PANTHER" id="PTHR46238:SF11">
    <property type="entry name" value="AGAMOUS-LIKE MADS-BOX PROTEIN AGL16"/>
    <property type="match status" value="1"/>
</dbReference>
<sequence>MEAGSEERHAALMRGAAISMGCGAGEGRRALSPLTSFFQEQRNHSPNIQLSVKRPTKRRHVQQLSVAEMRMLRWFCGHTRRDRVRNEVIRDRVGVAPIEEKLIQHRLRWFGHVQRRPPEAPVRNGVLERVDNVKRGRGRPKLTWDELVKRDLKDWNISKEIALDRSAWRLAINVPEP</sequence>
<protein>
    <submittedName>
        <fullName evidence="1">Uncharacterized protein</fullName>
    </submittedName>
</protein>
<dbReference type="PANTHER" id="PTHR46238">
    <property type="entry name" value="REVERSE TRANSCRIPTASE DOMAIN-CONTAINING PROTEIN"/>
    <property type="match status" value="1"/>
</dbReference>
<keyword evidence="2" id="KW-1185">Reference proteome</keyword>
<gene>
    <name evidence="1" type="ORF">PVAP13_6NG144800</name>
</gene>
<dbReference type="Proteomes" id="UP000823388">
    <property type="component" value="Chromosome 6N"/>
</dbReference>
<evidence type="ECO:0000313" key="2">
    <source>
        <dbReference type="Proteomes" id="UP000823388"/>
    </source>
</evidence>
<reference evidence="1 2" key="1">
    <citation type="submission" date="2020-05" db="EMBL/GenBank/DDBJ databases">
        <title>WGS assembly of Panicum virgatum.</title>
        <authorList>
            <person name="Lovell J.T."/>
            <person name="Jenkins J."/>
            <person name="Shu S."/>
            <person name="Juenger T.E."/>
            <person name="Schmutz J."/>
        </authorList>
    </citation>
    <scope>NUCLEOTIDE SEQUENCE [LARGE SCALE GENOMIC DNA]</scope>
    <source>
        <strain evidence="2">cv. AP13</strain>
    </source>
</reference>
<proteinExistence type="predicted"/>
<dbReference type="AlphaFoldDB" id="A0A8T0R0V8"/>
<comment type="caution">
    <text evidence="1">The sequence shown here is derived from an EMBL/GenBank/DDBJ whole genome shotgun (WGS) entry which is preliminary data.</text>
</comment>